<keyword evidence="10" id="KW-1185">Reference proteome</keyword>
<evidence type="ECO:0000256" key="8">
    <source>
        <dbReference type="RuleBase" id="RU364100"/>
    </source>
</evidence>
<dbReference type="InterPro" id="IPR036590">
    <property type="entry name" value="SRAP-like"/>
</dbReference>
<evidence type="ECO:0000256" key="7">
    <source>
        <dbReference type="ARBA" id="ARBA00023239"/>
    </source>
</evidence>
<dbReference type="PANTHER" id="PTHR13604:SF0">
    <property type="entry name" value="ABASIC SITE PROCESSING PROTEIN HMCES"/>
    <property type="match status" value="1"/>
</dbReference>
<dbReference type="GO" id="GO:0008233">
    <property type="term" value="F:peptidase activity"/>
    <property type="evidence" value="ECO:0007669"/>
    <property type="project" value="UniProtKB-KW"/>
</dbReference>
<keyword evidence="6" id="KW-0238">DNA-binding</keyword>
<dbReference type="InterPro" id="IPR003738">
    <property type="entry name" value="SRAP"/>
</dbReference>
<dbReference type="EMBL" id="FNPF01000006">
    <property type="protein sequence ID" value="SDY36059.1"/>
    <property type="molecule type" value="Genomic_DNA"/>
</dbReference>
<comment type="similarity">
    <text evidence="1 8">Belongs to the SOS response-associated peptidase family.</text>
</comment>
<gene>
    <name evidence="9" type="ORF">SAMN05444340_106113</name>
</gene>
<name>A0A1H3J907_9RHOB</name>
<dbReference type="RefSeq" id="WP_089882734.1">
    <property type="nucleotide sequence ID" value="NZ_FNPF01000006.1"/>
</dbReference>
<protein>
    <recommendedName>
        <fullName evidence="8">Abasic site processing protein</fullName>
        <ecNumber evidence="8">3.4.-.-</ecNumber>
    </recommendedName>
</protein>
<proteinExistence type="inferred from homology"/>
<dbReference type="GO" id="GO:0016829">
    <property type="term" value="F:lyase activity"/>
    <property type="evidence" value="ECO:0007669"/>
    <property type="project" value="UniProtKB-KW"/>
</dbReference>
<dbReference type="PANTHER" id="PTHR13604">
    <property type="entry name" value="DC12-RELATED"/>
    <property type="match status" value="1"/>
</dbReference>
<dbReference type="SUPFAM" id="SSF143081">
    <property type="entry name" value="BB1717-like"/>
    <property type="match status" value="1"/>
</dbReference>
<keyword evidence="2 8" id="KW-0645">Protease</keyword>
<keyword evidence="3" id="KW-0227">DNA damage</keyword>
<dbReference type="Proteomes" id="UP000199286">
    <property type="component" value="Unassembled WGS sequence"/>
</dbReference>
<evidence type="ECO:0000256" key="4">
    <source>
        <dbReference type="ARBA" id="ARBA00022801"/>
    </source>
</evidence>
<evidence type="ECO:0000256" key="1">
    <source>
        <dbReference type="ARBA" id="ARBA00008136"/>
    </source>
</evidence>
<keyword evidence="7" id="KW-0456">Lyase</keyword>
<evidence type="ECO:0000256" key="5">
    <source>
        <dbReference type="ARBA" id="ARBA00023124"/>
    </source>
</evidence>
<dbReference type="Pfam" id="PF02586">
    <property type="entry name" value="SRAP"/>
    <property type="match status" value="1"/>
</dbReference>
<organism evidence="9 10">
    <name type="scientific">Citreimonas salinaria</name>
    <dbReference type="NCBI Taxonomy" id="321339"/>
    <lineage>
        <taxon>Bacteria</taxon>
        <taxon>Pseudomonadati</taxon>
        <taxon>Pseudomonadota</taxon>
        <taxon>Alphaproteobacteria</taxon>
        <taxon>Rhodobacterales</taxon>
        <taxon>Roseobacteraceae</taxon>
        <taxon>Citreimonas</taxon>
    </lineage>
</organism>
<dbReference type="GO" id="GO:0006508">
    <property type="term" value="P:proteolysis"/>
    <property type="evidence" value="ECO:0007669"/>
    <property type="project" value="UniProtKB-KW"/>
</dbReference>
<dbReference type="GO" id="GO:0106300">
    <property type="term" value="P:protein-DNA covalent cross-linking repair"/>
    <property type="evidence" value="ECO:0007669"/>
    <property type="project" value="InterPro"/>
</dbReference>
<accession>A0A1H3J907</accession>
<evidence type="ECO:0000256" key="3">
    <source>
        <dbReference type="ARBA" id="ARBA00022763"/>
    </source>
</evidence>
<evidence type="ECO:0000313" key="10">
    <source>
        <dbReference type="Proteomes" id="UP000199286"/>
    </source>
</evidence>
<dbReference type="AlphaFoldDB" id="A0A1H3J907"/>
<keyword evidence="4 8" id="KW-0378">Hydrolase</keyword>
<dbReference type="EC" id="3.4.-.-" evidence="8"/>
<keyword evidence="5" id="KW-0190">Covalent protein-DNA linkage</keyword>
<evidence type="ECO:0000256" key="2">
    <source>
        <dbReference type="ARBA" id="ARBA00022670"/>
    </source>
</evidence>
<evidence type="ECO:0000256" key="6">
    <source>
        <dbReference type="ARBA" id="ARBA00023125"/>
    </source>
</evidence>
<evidence type="ECO:0000313" key="9">
    <source>
        <dbReference type="EMBL" id="SDY36059.1"/>
    </source>
</evidence>
<dbReference type="GO" id="GO:0003697">
    <property type="term" value="F:single-stranded DNA binding"/>
    <property type="evidence" value="ECO:0007669"/>
    <property type="project" value="InterPro"/>
</dbReference>
<dbReference type="OrthoDB" id="9782620at2"/>
<reference evidence="9 10" key="1">
    <citation type="submission" date="2016-10" db="EMBL/GenBank/DDBJ databases">
        <authorList>
            <person name="de Groot N.N."/>
        </authorList>
    </citation>
    <scope>NUCLEOTIDE SEQUENCE [LARGE SCALE GENOMIC DNA]</scope>
    <source>
        <strain evidence="9 10">DSM 26880</strain>
    </source>
</reference>
<sequence length="221" mass="24192">MCGRFAITLPPDAMAQLFEARPDNDLPMVPNYNVCPTDRIHVVRSEDGGRRLVAMRWGLIPRWYKAPNDGPPLFNARAETVAEKPAFREAAHARRCLIPASGCYEWTKDPSGARLPWYIRKADAAPLAFAGLWQDWTRDGETLRTCTIVTCAAAGEIAAIHHRMPVIVAPEDWAKWLGEAGHGAATLMRPAPAGTLVLHRVDPAVNSNRASGPDLIVPNSA</sequence>
<dbReference type="Gene3D" id="3.90.1680.10">
    <property type="entry name" value="SOS response associated peptidase-like"/>
    <property type="match status" value="1"/>
</dbReference>
<dbReference type="STRING" id="321339.SAMN05444340_106113"/>